<accession>A0A0B8PBV3</accession>
<dbReference type="Proteomes" id="UP000031670">
    <property type="component" value="Unassembled WGS sequence"/>
</dbReference>
<keyword evidence="1" id="KW-0732">Signal</keyword>
<sequence>MKFTKTALTLALVAASGSAMAEALKVGEGIIDGFNNVFAGSGYTLEKGGAGNVNLIKPDDTAVRLATLDKDTGYYSVDYDTVSQLKADGTAKMDTFLREHFGDDVIVTPVVPAPIGGVPVSREEAVQYVQDNGLLNLDGLEQAVKYRKNNENKYNLSENLTGEQKTSAINAVAEDEYLLVYNHAGEKALYNNTTGEYVTEADIADAKAAIVEEAQKRSDEKKLPIVGPKDL</sequence>
<dbReference type="AlphaFoldDB" id="A0A0B8PBV3"/>
<feature type="chain" id="PRO_5002122046" evidence="1">
    <location>
        <begin position="22"/>
        <end position="231"/>
    </location>
</feature>
<proteinExistence type="predicted"/>
<dbReference type="EMBL" id="BBSA01000002">
    <property type="protein sequence ID" value="GAM60693.1"/>
    <property type="molecule type" value="Genomic_DNA"/>
</dbReference>
<evidence type="ECO:0000256" key="1">
    <source>
        <dbReference type="SAM" id="SignalP"/>
    </source>
</evidence>
<reference evidence="2 3" key="1">
    <citation type="submission" date="2015-01" db="EMBL/GenBank/DDBJ databases">
        <title>Vibrio sp. C5 JCM 19232 whole genome shotgun sequence.</title>
        <authorList>
            <person name="Sawabe T."/>
            <person name="Meirelles P."/>
            <person name="Feng G."/>
            <person name="Sayaka M."/>
            <person name="Hattori M."/>
            <person name="Ohkuma M."/>
        </authorList>
    </citation>
    <scope>NUCLEOTIDE SEQUENCE [LARGE SCALE GENOMIC DNA]</scope>
    <source>
        <strain evidence="2 3">JCM19232</strain>
    </source>
</reference>
<evidence type="ECO:0000313" key="2">
    <source>
        <dbReference type="EMBL" id="GAM60693.1"/>
    </source>
</evidence>
<gene>
    <name evidence="2" type="ORF">JCM19232_3635</name>
</gene>
<name>A0A0B8PBV3_9VIBR</name>
<feature type="signal peptide" evidence="1">
    <location>
        <begin position="1"/>
        <end position="21"/>
    </location>
</feature>
<organism evidence="2 3">
    <name type="scientific">Vibrio ishigakensis</name>
    <dbReference type="NCBI Taxonomy" id="1481914"/>
    <lineage>
        <taxon>Bacteria</taxon>
        <taxon>Pseudomonadati</taxon>
        <taxon>Pseudomonadota</taxon>
        <taxon>Gammaproteobacteria</taxon>
        <taxon>Vibrionales</taxon>
        <taxon>Vibrionaceae</taxon>
        <taxon>Vibrio</taxon>
    </lineage>
</organism>
<protein>
    <submittedName>
        <fullName evidence="2">Uncharacterized protein</fullName>
    </submittedName>
</protein>
<comment type="caution">
    <text evidence="2">The sequence shown here is derived from an EMBL/GenBank/DDBJ whole genome shotgun (WGS) entry which is preliminary data.</text>
</comment>
<evidence type="ECO:0000313" key="3">
    <source>
        <dbReference type="Proteomes" id="UP000031670"/>
    </source>
</evidence>
<reference evidence="2 3" key="2">
    <citation type="submission" date="2015-01" db="EMBL/GenBank/DDBJ databases">
        <authorList>
            <consortium name="NBRP consortium"/>
            <person name="Sawabe T."/>
            <person name="Meirelles P."/>
            <person name="Feng G."/>
            <person name="Sayaka M."/>
            <person name="Hattori M."/>
            <person name="Ohkuma M."/>
        </authorList>
    </citation>
    <scope>NUCLEOTIDE SEQUENCE [LARGE SCALE GENOMIC DNA]</scope>
    <source>
        <strain evidence="2 3">JCM19232</strain>
    </source>
</reference>